<feature type="binding site" evidence="9 12">
    <location>
        <position position="288"/>
    </location>
    <ligand>
        <name>Mg(2+)</name>
        <dbReference type="ChEBI" id="CHEBI:18420"/>
    </ligand>
</feature>
<evidence type="ECO:0000256" key="11">
    <source>
        <dbReference type="PIRSR" id="PIRSR001400-2"/>
    </source>
</evidence>
<feature type="domain" description="Enolase N-terminal" evidence="14">
    <location>
        <begin position="4"/>
        <end position="134"/>
    </location>
</feature>
<evidence type="ECO:0000256" key="4">
    <source>
        <dbReference type="ARBA" id="ARBA00017068"/>
    </source>
</evidence>
<keyword evidence="9 12" id="KW-0479">Metal-binding</keyword>
<evidence type="ECO:0000256" key="2">
    <source>
        <dbReference type="ARBA" id="ARBA00009604"/>
    </source>
</evidence>
<dbReference type="PRINTS" id="PR00148">
    <property type="entry name" value="ENOLASE"/>
</dbReference>
<comment type="cofactor">
    <cofactor evidence="9">
        <name>Mg(2+)</name>
        <dbReference type="ChEBI" id="CHEBI:18420"/>
    </cofactor>
    <text evidence="9">Binds a second Mg(2+) ion via substrate during catalysis.</text>
</comment>
<dbReference type="AlphaFoldDB" id="A0A1F7GB75"/>
<dbReference type="SUPFAM" id="SSF51604">
    <property type="entry name" value="Enolase C-terminal domain-like"/>
    <property type="match status" value="1"/>
</dbReference>
<evidence type="ECO:0000256" key="12">
    <source>
        <dbReference type="PIRSR" id="PIRSR001400-3"/>
    </source>
</evidence>
<dbReference type="Pfam" id="PF03952">
    <property type="entry name" value="Enolase_N"/>
    <property type="match status" value="1"/>
</dbReference>
<keyword evidence="9" id="KW-0963">Cytoplasm</keyword>
<proteinExistence type="inferred from homology"/>
<dbReference type="SFLD" id="SFLDG00178">
    <property type="entry name" value="enolase"/>
    <property type="match status" value="1"/>
</dbReference>
<evidence type="ECO:0000313" key="16">
    <source>
        <dbReference type="Proteomes" id="UP000178372"/>
    </source>
</evidence>
<keyword evidence="7 9" id="KW-0324">Glycolysis</keyword>
<dbReference type="InterPro" id="IPR020810">
    <property type="entry name" value="Enolase_C"/>
</dbReference>
<sequence length="417" mass="46647">MMIIAAVKGLQIIDSRGNPTVKAYITLNDGSVHSSSVPSGASIGVHEAKELRDLDPKHFFGQGVRHAIENIETHIRKAIIGKRIDSPRMIDEVMLRLDHTSNKSVIGANSMLAVSQAMLKAAAFASNIPLWKYINDYYFPQVQPSYPRLFINVINGGRHANWSFDIQEFVIAPKKNIPSVSVRVGVEIFQSIKRELIKRKLSILVGDEGGESPQLESNEEVFELIRKSALSVNYTLGVDYDFGIDSAASQLFQDGRYFFKKDNIKLSSEGLIERYKKYIDDFHISFFEDPFAEDDWEAFVMFTKISENKYVVIGDDLFATNIERIEKGIKINAAGGIIIKPNQIGTILETVEAIKLAKSAGWVVIISHRSGDTEDTFIADLAYGCGADFIKTGSMSRSERLAKYNRLLEIEFFESGV</sequence>
<dbReference type="HAMAP" id="MF_00318">
    <property type="entry name" value="Enolase"/>
    <property type="match status" value="1"/>
</dbReference>
<feature type="binding site" evidence="11">
    <location>
        <position position="168"/>
    </location>
    <ligand>
        <name>substrate</name>
    </ligand>
</feature>
<keyword evidence="6 9" id="KW-0460">Magnesium</keyword>
<dbReference type="Gene3D" id="3.20.20.120">
    <property type="entry name" value="Enolase-like C-terminal domain"/>
    <property type="match status" value="1"/>
</dbReference>
<dbReference type="GO" id="GO:0005576">
    <property type="term" value="C:extracellular region"/>
    <property type="evidence" value="ECO:0007669"/>
    <property type="project" value="UniProtKB-SubCell"/>
</dbReference>
<feature type="active site" description="Proton donor" evidence="9 10">
    <location>
        <position position="208"/>
    </location>
</feature>
<feature type="binding site" evidence="9">
    <location>
        <position position="369"/>
    </location>
    <ligand>
        <name>(2R)-2-phosphoglycerate</name>
        <dbReference type="ChEBI" id="CHEBI:58289"/>
    </ligand>
</feature>
<feature type="binding site" evidence="11">
    <location>
        <position position="315"/>
    </location>
    <ligand>
        <name>substrate</name>
    </ligand>
</feature>
<dbReference type="GO" id="GO:0006096">
    <property type="term" value="P:glycolytic process"/>
    <property type="evidence" value="ECO:0007669"/>
    <property type="project" value="UniProtKB-UniRule"/>
</dbReference>
<feature type="binding site" evidence="9">
    <location>
        <position position="370"/>
    </location>
    <ligand>
        <name>(2R)-2-phosphoglycerate</name>
        <dbReference type="ChEBI" id="CHEBI:58289"/>
    </ligand>
</feature>
<feature type="binding site" evidence="11">
    <location>
        <position position="159"/>
    </location>
    <ligand>
        <name>substrate</name>
    </ligand>
</feature>
<dbReference type="SMART" id="SM01192">
    <property type="entry name" value="Enolase_C"/>
    <property type="match status" value="1"/>
</dbReference>
<dbReference type="GO" id="GO:0000287">
    <property type="term" value="F:magnesium ion binding"/>
    <property type="evidence" value="ECO:0007669"/>
    <property type="project" value="UniProtKB-UniRule"/>
</dbReference>
<comment type="caution">
    <text evidence="15">The sequence shown here is derived from an EMBL/GenBank/DDBJ whole genome shotgun (WGS) entry which is preliminary data.</text>
</comment>
<feature type="binding site" evidence="9">
    <location>
        <position position="167"/>
    </location>
    <ligand>
        <name>(2R)-2-phosphoglycerate</name>
        <dbReference type="ChEBI" id="CHEBI:58289"/>
    </ligand>
</feature>
<dbReference type="SFLD" id="SFLDS00001">
    <property type="entry name" value="Enolase"/>
    <property type="match status" value="1"/>
</dbReference>
<dbReference type="PROSITE" id="PS00164">
    <property type="entry name" value="ENOLASE"/>
    <property type="match status" value="1"/>
</dbReference>
<keyword evidence="15" id="KW-0670">Pyruvate</keyword>
<dbReference type="InterPro" id="IPR020809">
    <property type="entry name" value="Enolase_CS"/>
</dbReference>
<evidence type="ECO:0000256" key="5">
    <source>
        <dbReference type="ARBA" id="ARBA00022525"/>
    </source>
</evidence>
<name>A0A1F7GB75_9BACT</name>
<dbReference type="GO" id="GO:0009986">
    <property type="term" value="C:cell surface"/>
    <property type="evidence" value="ECO:0007669"/>
    <property type="project" value="UniProtKB-SubCell"/>
</dbReference>
<feature type="active site" description="Proton acceptor" evidence="9 10">
    <location>
        <position position="340"/>
    </location>
</feature>
<dbReference type="NCBIfam" id="TIGR01060">
    <property type="entry name" value="eno"/>
    <property type="match status" value="1"/>
</dbReference>
<feature type="binding site" evidence="9">
    <location>
        <position position="340"/>
    </location>
    <ligand>
        <name>(2R)-2-phosphoglycerate</name>
        <dbReference type="ChEBI" id="CHEBI:58289"/>
    </ligand>
</feature>
<evidence type="ECO:0000313" key="15">
    <source>
        <dbReference type="EMBL" id="OGK16159.1"/>
    </source>
</evidence>
<comment type="cofactor">
    <cofactor evidence="12">
        <name>Mg(2+)</name>
        <dbReference type="ChEBI" id="CHEBI:18420"/>
    </cofactor>
    <text evidence="12">Mg(2+) is required for catalysis and for stabilizing the dimer.</text>
</comment>
<dbReference type="CDD" id="cd03313">
    <property type="entry name" value="enolase"/>
    <property type="match status" value="1"/>
</dbReference>
<dbReference type="InterPro" id="IPR036849">
    <property type="entry name" value="Enolase-like_C_sf"/>
</dbReference>
<dbReference type="Proteomes" id="UP000178372">
    <property type="component" value="Unassembled WGS sequence"/>
</dbReference>
<comment type="similarity">
    <text evidence="2 9">Belongs to the enolase family.</text>
</comment>
<evidence type="ECO:0000256" key="3">
    <source>
        <dbReference type="ARBA" id="ARBA00012058"/>
    </source>
</evidence>
<feature type="binding site" evidence="11">
    <location>
        <position position="391"/>
    </location>
    <ligand>
        <name>substrate</name>
    </ligand>
</feature>
<comment type="catalytic activity">
    <reaction evidence="9">
        <text>(2R)-2-phosphoglycerate = phosphoenolpyruvate + H2O</text>
        <dbReference type="Rhea" id="RHEA:10164"/>
        <dbReference type="ChEBI" id="CHEBI:15377"/>
        <dbReference type="ChEBI" id="CHEBI:58289"/>
        <dbReference type="ChEBI" id="CHEBI:58702"/>
        <dbReference type="EC" id="4.2.1.11"/>
    </reaction>
</comment>
<evidence type="ECO:0000256" key="10">
    <source>
        <dbReference type="PIRSR" id="PIRSR001400-1"/>
    </source>
</evidence>
<evidence type="ECO:0000256" key="1">
    <source>
        <dbReference type="ARBA" id="ARBA00005031"/>
    </source>
</evidence>
<comment type="function">
    <text evidence="9">Catalyzes the reversible conversion of 2-phosphoglycerate (2-PG) into phosphoenolpyruvate (PEP). It is essential for the degradation of carbohydrates via glycolysis.</text>
</comment>
<dbReference type="InterPro" id="IPR029017">
    <property type="entry name" value="Enolase-like_N"/>
</dbReference>
<protein>
    <recommendedName>
        <fullName evidence="4 9">Enolase</fullName>
        <ecNumber evidence="3 9">4.2.1.11</ecNumber>
    </recommendedName>
    <alternativeName>
        <fullName evidence="9">2-phospho-D-glycerate hydro-lyase</fullName>
    </alternativeName>
    <alternativeName>
        <fullName evidence="9">2-phosphoglycerate dehydratase</fullName>
    </alternativeName>
</protein>
<feature type="binding site" evidence="9">
    <location>
        <position position="391"/>
    </location>
    <ligand>
        <name>(2R)-2-phosphoglycerate</name>
        <dbReference type="ChEBI" id="CHEBI:58289"/>
    </ligand>
</feature>
<evidence type="ECO:0000259" key="14">
    <source>
        <dbReference type="SMART" id="SM01193"/>
    </source>
</evidence>
<evidence type="ECO:0000256" key="9">
    <source>
        <dbReference type="HAMAP-Rule" id="MF_00318"/>
    </source>
</evidence>
<dbReference type="InterPro" id="IPR000941">
    <property type="entry name" value="Enolase"/>
</dbReference>
<organism evidence="15 16">
    <name type="scientific">Candidatus Roizmanbacteria bacterium RIFCSPHIGHO2_01_FULL_39_12b</name>
    <dbReference type="NCBI Taxonomy" id="1802030"/>
    <lineage>
        <taxon>Bacteria</taxon>
        <taxon>Candidatus Roizmaniibacteriota</taxon>
    </lineage>
</organism>
<dbReference type="SUPFAM" id="SSF54826">
    <property type="entry name" value="Enolase N-terminal domain-like"/>
    <property type="match status" value="1"/>
</dbReference>
<feature type="binding site" evidence="9 12">
    <location>
        <position position="245"/>
    </location>
    <ligand>
        <name>Mg(2+)</name>
        <dbReference type="ChEBI" id="CHEBI:18420"/>
    </ligand>
</feature>
<dbReference type="PANTHER" id="PTHR11902:SF1">
    <property type="entry name" value="ENOLASE"/>
    <property type="match status" value="1"/>
</dbReference>
<dbReference type="GO" id="GO:0000015">
    <property type="term" value="C:phosphopyruvate hydratase complex"/>
    <property type="evidence" value="ECO:0007669"/>
    <property type="project" value="InterPro"/>
</dbReference>
<evidence type="ECO:0000256" key="6">
    <source>
        <dbReference type="ARBA" id="ARBA00022842"/>
    </source>
</evidence>
<comment type="subcellular location">
    <subcellularLocation>
        <location evidence="9">Cytoplasm</location>
    </subcellularLocation>
    <subcellularLocation>
        <location evidence="9">Secreted</location>
    </subcellularLocation>
    <subcellularLocation>
        <location evidence="9">Cell surface</location>
    </subcellularLocation>
    <text evidence="9">Fractions of enolase are present in both the cytoplasm and on the cell surface.</text>
</comment>
<reference evidence="15 16" key="1">
    <citation type="journal article" date="2016" name="Nat. Commun.">
        <title>Thousands of microbial genomes shed light on interconnected biogeochemical processes in an aquifer system.</title>
        <authorList>
            <person name="Anantharaman K."/>
            <person name="Brown C.T."/>
            <person name="Hug L.A."/>
            <person name="Sharon I."/>
            <person name="Castelle C.J."/>
            <person name="Probst A.J."/>
            <person name="Thomas B.C."/>
            <person name="Singh A."/>
            <person name="Wilkins M.J."/>
            <person name="Karaoz U."/>
            <person name="Brodie E.L."/>
            <person name="Williams K.H."/>
            <person name="Hubbard S.S."/>
            <person name="Banfield J.F."/>
        </authorList>
    </citation>
    <scope>NUCLEOTIDE SEQUENCE [LARGE SCALE GENOMIC DNA]</scope>
</reference>
<dbReference type="UniPathway" id="UPA00109">
    <property type="reaction ID" value="UER00187"/>
</dbReference>
<keyword evidence="5 9" id="KW-0964">Secreted</keyword>
<dbReference type="EC" id="4.2.1.11" evidence="3 9"/>
<feature type="domain" description="Enolase C-terminal TIM barrel" evidence="13">
    <location>
        <begin position="143"/>
        <end position="415"/>
    </location>
</feature>
<dbReference type="EMBL" id="MFZF01000020">
    <property type="protein sequence ID" value="OGK16159.1"/>
    <property type="molecule type" value="Genomic_DNA"/>
</dbReference>
<feature type="binding site" evidence="9 12">
    <location>
        <position position="315"/>
    </location>
    <ligand>
        <name>Mg(2+)</name>
        <dbReference type="ChEBI" id="CHEBI:18420"/>
    </ligand>
</feature>
<gene>
    <name evidence="9" type="primary">eno</name>
    <name evidence="15" type="ORF">A2690_01835</name>
</gene>
<dbReference type="GO" id="GO:0004634">
    <property type="term" value="F:phosphopyruvate hydratase activity"/>
    <property type="evidence" value="ECO:0007669"/>
    <property type="project" value="UniProtKB-UniRule"/>
</dbReference>
<feature type="binding site" evidence="11">
    <location>
        <begin position="367"/>
        <end position="370"/>
    </location>
    <ligand>
        <name>substrate</name>
    </ligand>
</feature>
<evidence type="ECO:0000256" key="7">
    <source>
        <dbReference type="ARBA" id="ARBA00023152"/>
    </source>
</evidence>
<evidence type="ECO:0000259" key="13">
    <source>
        <dbReference type="SMART" id="SM01192"/>
    </source>
</evidence>
<dbReference type="SFLD" id="SFLDF00002">
    <property type="entry name" value="enolase"/>
    <property type="match status" value="1"/>
</dbReference>
<keyword evidence="8 9" id="KW-0456">Lyase</keyword>
<dbReference type="InterPro" id="IPR020811">
    <property type="entry name" value="Enolase_N"/>
</dbReference>
<dbReference type="Gene3D" id="3.30.390.10">
    <property type="entry name" value="Enolase-like, N-terminal domain"/>
    <property type="match status" value="1"/>
</dbReference>
<accession>A0A1F7GB75</accession>
<evidence type="ECO:0000256" key="8">
    <source>
        <dbReference type="ARBA" id="ARBA00023239"/>
    </source>
</evidence>
<dbReference type="Pfam" id="PF00113">
    <property type="entry name" value="Enolase_C"/>
    <property type="match status" value="1"/>
</dbReference>
<dbReference type="SMART" id="SM01193">
    <property type="entry name" value="Enolase_N"/>
    <property type="match status" value="1"/>
</dbReference>
<dbReference type="PANTHER" id="PTHR11902">
    <property type="entry name" value="ENOLASE"/>
    <property type="match status" value="1"/>
</dbReference>
<comment type="pathway">
    <text evidence="1 9">Carbohydrate degradation; glycolysis; pyruvate from D-glyceraldehyde 3-phosphate: step 4/5.</text>
</comment>
<feature type="binding site" evidence="11">
    <location>
        <position position="288"/>
    </location>
    <ligand>
        <name>substrate</name>
    </ligand>
</feature>
<dbReference type="PIRSF" id="PIRSF001400">
    <property type="entry name" value="Enolase"/>
    <property type="match status" value="1"/>
</dbReference>